<proteinExistence type="predicted"/>
<evidence type="ECO:0000259" key="1">
    <source>
        <dbReference type="Pfam" id="PF01493"/>
    </source>
</evidence>
<dbReference type="Proteomes" id="UP000823960">
    <property type="component" value="Unassembled WGS sequence"/>
</dbReference>
<dbReference type="GO" id="GO:0016491">
    <property type="term" value="F:oxidoreductase activity"/>
    <property type="evidence" value="ECO:0007669"/>
    <property type="project" value="InterPro"/>
</dbReference>
<evidence type="ECO:0000313" key="3">
    <source>
        <dbReference type="Proteomes" id="UP000823960"/>
    </source>
</evidence>
<accession>A0A9D1NR80</accession>
<reference evidence="2" key="2">
    <citation type="journal article" date="2021" name="PeerJ">
        <title>Extensive microbial diversity within the chicken gut microbiome revealed by metagenomics and culture.</title>
        <authorList>
            <person name="Gilroy R."/>
            <person name="Ravi A."/>
            <person name="Getino M."/>
            <person name="Pursley I."/>
            <person name="Horton D.L."/>
            <person name="Alikhan N.F."/>
            <person name="Baker D."/>
            <person name="Gharbi K."/>
            <person name="Hall N."/>
            <person name="Watson M."/>
            <person name="Adriaenssens E.M."/>
            <person name="Foster-Nyarko E."/>
            <person name="Jarju S."/>
            <person name="Secka A."/>
            <person name="Antonio M."/>
            <person name="Oren A."/>
            <person name="Chaudhuri R.R."/>
            <person name="La Ragione R."/>
            <person name="Hildebrand F."/>
            <person name="Pallen M.J."/>
        </authorList>
    </citation>
    <scope>NUCLEOTIDE SEQUENCE</scope>
    <source>
        <strain evidence="2">1370</strain>
    </source>
</reference>
<name>A0A9D1NR80_9FIRM</name>
<comment type="caution">
    <text evidence="2">The sequence shown here is derived from an EMBL/GenBank/DDBJ whole genome shotgun (WGS) entry which is preliminary data.</text>
</comment>
<evidence type="ECO:0000313" key="2">
    <source>
        <dbReference type="EMBL" id="HIV10818.1"/>
    </source>
</evidence>
<dbReference type="SUPFAM" id="SSF69336">
    <property type="entry name" value="Alpha subunit of glutamate synthase, C-terminal domain"/>
    <property type="match status" value="1"/>
</dbReference>
<sequence>MMLIDASELDFRTLNERIREAKGDCLITGCLGQRFIGAGLSSGLIKIGGIPGNALGAYLNGAEIITEGDAQDAIGDTMNGGRIVVHGSAGDAVGYAMRGGDIYIRDSAGYRAGIHMKEYRDKVPVMVIGGCTGSFLGEYQAGGIIIVLGLNRGAKEIVGNFPCTGMHGGRMFLRCEPEELRLPGQVVTKRATEEDLAGIMPYLEEYCRLFDVELDSILGSGFTMITPDSKNPYKQMYVGN</sequence>
<reference evidence="2" key="1">
    <citation type="submission" date="2020-10" db="EMBL/GenBank/DDBJ databases">
        <authorList>
            <person name="Gilroy R."/>
        </authorList>
    </citation>
    <scope>NUCLEOTIDE SEQUENCE</scope>
    <source>
        <strain evidence="2">1370</strain>
    </source>
</reference>
<dbReference type="PANTHER" id="PTHR39673:SF5">
    <property type="entry name" value="TUNGSTEN-CONTAINING FORMYLMETHANOFURAN DEHYDROGENASE 2 SUBUNIT C"/>
    <property type="match status" value="1"/>
</dbReference>
<feature type="domain" description="Glutamate synthase alpha subunit C-terminal" evidence="1">
    <location>
        <begin position="26"/>
        <end position="179"/>
    </location>
</feature>
<protein>
    <submittedName>
        <fullName evidence="2">Glutamate synthase</fullName>
    </submittedName>
</protein>
<dbReference type="InterPro" id="IPR036485">
    <property type="entry name" value="Glu_synth_asu_C_sf"/>
</dbReference>
<dbReference type="EMBL" id="DVOL01000048">
    <property type="protein sequence ID" value="HIV10818.1"/>
    <property type="molecule type" value="Genomic_DNA"/>
</dbReference>
<dbReference type="AlphaFoldDB" id="A0A9D1NR80"/>
<dbReference type="PANTHER" id="PTHR39673">
    <property type="entry name" value="TUNGSTEN FORMYLMETHANOFURAN DEHYDROGENASE, SUBUNIT C (FWDC)"/>
    <property type="match status" value="1"/>
</dbReference>
<dbReference type="InterPro" id="IPR002489">
    <property type="entry name" value="Glu_synth_asu_C"/>
</dbReference>
<dbReference type="Pfam" id="PF01493">
    <property type="entry name" value="GXGXG"/>
    <property type="match status" value="1"/>
</dbReference>
<organism evidence="2 3">
    <name type="scientific">Candidatus Faeciplasma avium</name>
    <dbReference type="NCBI Taxonomy" id="2840798"/>
    <lineage>
        <taxon>Bacteria</taxon>
        <taxon>Bacillati</taxon>
        <taxon>Bacillota</taxon>
        <taxon>Clostridia</taxon>
        <taxon>Eubacteriales</taxon>
        <taxon>Oscillospiraceae</taxon>
        <taxon>Oscillospiraceae incertae sedis</taxon>
        <taxon>Candidatus Faeciplasma</taxon>
    </lineage>
</organism>
<gene>
    <name evidence="2" type="ORF">IAD28_03875</name>
</gene>
<dbReference type="Gene3D" id="2.160.20.60">
    <property type="entry name" value="Glutamate synthase, alpha subunit, C-terminal domain"/>
    <property type="match status" value="1"/>
</dbReference>